<reference evidence="2" key="2">
    <citation type="submission" date="2021-04" db="EMBL/GenBank/DDBJ databases">
        <authorList>
            <person name="Gilroy R."/>
        </authorList>
    </citation>
    <scope>NUCLEOTIDE SEQUENCE</scope>
    <source>
        <strain evidence="2">ChiW19-6364</strain>
    </source>
</reference>
<feature type="domain" description="Putative nitroreductase TM1586" evidence="1">
    <location>
        <begin position="1"/>
        <end position="44"/>
    </location>
</feature>
<sequence length="52" mass="5788">APTAMNQQKFTFTCKGNLVSSKAGLGFYSKTDLGIVKYHFELGAGKENFRWV</sequence>
<feature type="non-terminal residue" evidence="2">
    <location>
        <position position="1"/>
    </location>
</feature>
<dbReference type="InterPro" id="IPR029478">
    <property type="entry name" value="TM1586_NiRdase"/>
</dbReference>
<name>A0A9D2RA35_9FIRM</name>
<comment type="caution">
    <text evidence="2">The sequence shown here is derived from an EMBL/GenBank/DDBJ whole genome shotgun (WGS) entry which is preliminary data.</text>
</comment>
<dbReference type="AlphaFoldDB" id="A0A9D2RA35"/>
<dbReference type="Pfam" id="PF14512">
    <property type="entry name" value="TM1586_NiRdase"/>
    <property type="match status" value="1"/>
</dbReference>
<gene>
    <name evidence="2" type="ORF">H9913_11505</name>
</gene>
<dbReference type="Proteomes" id="UP000823850">
    <property type="component" value="Unassembled WGS sequence"/>
</dbReference>
<organism evidence="2 3">
    <name type="scientific">Candidatus Blautia stercoripullorum</name>
    <dbReference type="NCBI Taxonomy" id="2838502"/>
    <lineage>
        <taxon>Bacteria</taxon>
        <taxon>Bacillati</taxon>
        <taxon>Bacillota</taxon>
        <taxon>Clostridia</taxon>
        <taxon>Lachnospirales</taxon>
        <taxon>Lachnospiraceae</taxon>
        <taxon>Blautia</taxon>
    </lineage>
</organism>
<proteinExistence type="predicted"/>
<dbReference type="EMBL" id="DWUX01000204">
    <property type="protein sequence ID" value="HJD40642.1"/>
    <property type="molecule type" value="Genomic_DNA"/>
</dbReference>
<reference evidence="2" key="1">
    <citation type="journal article" date="2021" name="PeerJ">
        <title>Extensive microbial diversity within the chicken gut microbiome revealed by metagenomics and culture.</title>
        <authorList>
            <person name="Gilroy R."/>
            <person name="Ravi A."/>
            <person name="Getino M."/>
            <person name="Pursley I."/>
            <person name="Horton D.L."/>
            <person name="Alikhan N.F."/>
            <person name="Baker D."/>
            <person name="Gharbi K."/>
            <person name="Hall N."/>
            <person name="Watson M."/>
            <person name="Adriaenssens E.M."/>
            <person name="Foster-Nyarko E."/>
            <person name="Jarju S."/>
            <person name="Secka A."/>
            <person name="Antonio M."/>
            <person name="Oren A."/>
            <person name="Chaudhuri R.R."/>
            <person name="La Ragione R."/>
            <person name="Hildebrand F."/>
            <person name="Pallen M.J."/>
        </authorList>
    </citation>
    <scope>NUCLEOTIDE SEQUENCE</scope>
    <source>
        <strain evidence="2">ChiW19-6364</strain>
    </source>
</reference>
<evidence type="ECO:0000259" key="1">
    <source>
        <dbReference type="Pfam" id="PF14512"/>
    </source>
</evidence>
<evidence type="ECO:0000313" key="3">
    <source>
        <dbReference type="Proteomes" id="UP000823850"/>
    </source>
</evidence>
<evidence type="ECO:0000313" key="2">
    <source>
        <dbReference type="EMBL" id="HJD40642.1"/>
    </source>
</evidence>
<protein>
    <submittedName>
        <fullName evidence="2">Nitroreductase</fullName>
    </submittedName>
</protein>
<accession>A0A9D2RA35</accession>